<sequence length="686" mass="75015">MTAVVSDPALSPYAASLLRVLTVPEAAEDPIARQAVDQARLSDRELGELMPAAHRLSPQHPAYRVMLGVHEACRQRQPAFTPQSCAMLSALTDEAVGRGYGGDPVLAVNVLLRCEGPWPEAAARSARKLVTLLLGRYRPDHPYALLALAELAGGLVGAIQTRLSRLWLHPIAKDEVKVLSTLGPAAPALVAEASGHRSYYSPPPLPDAWQRLAAMPEYAAFARRALEVAHTRVADIQSGRAAYKADAAFGKDEVGALGRAVRVALLQDEPWLMDLLRPLLLGVAVAPTAAKTLPSQALLYEVARAVEDFPTPEALAALRAARAAARHKGVHKQLDRKMQRIERTLGDRPDVAFRLPDLGFGHDGVRTVTLGEYEAVMALSHDVDLVWRRTDGKVSTTVPAAVRRDHADMVKEVRGLVKQARGHLGALARSLEAGFTAGATLPYRRWRDELAANGLGWSVVRRLIWEVPDVAGRWRALLPTGDGFADLSGAAVAEPEPDAEVRLWHPLNTSAEEIRAWRDLLTRRELRQPFKQAFREVYLLTPAEVETGTYSNRFAAHIAHYRQLYSLMKAQGWTCSMLGPWDGGDTDDAYRVLAGGAWRAGFRHDYRNQQPEGIQCASTDRVWFDRRVGGSWRTAQLTDVPAIVLSEAMRDVDLFVSVTSIAADPHGWIAGTTATSITGVRRALPS</sequence>
<evidence type="ECO:0000313" key="3">
    <source>
        <dbReference type="Proteomes" id="UP001500307"/>
    </source>
</evidence>
<accession>A0ABP8SLS0</accession>
<protein>
    <recommendedName>
        <fullName evidence="1">DUF4132 domain-containing protein</fullName>
    </recommendedName>
</protein>
<feature type="domain" description="DUF4132" evidence="1">
    <location>
        <begin position="392"/>
        <end position="573"/>
    </location>
</feature>
<dbReference type="RefSeq" id="WP_346120514.1">
    <property type="nucleotide sequence ID" value="NZ_BAABGU010000017.1"/>
</dbReference>
<evidence type="ECO:0000313" key="2">
    <source>
        <dbReference type="EMBL" id="GAA4571769.1"/>
    </source>
</evidence>
<evidence type="ECO:0000259" key="1">
    <source>
        <dbReference type="Pfam" id="PF13569"/>
    </source>
</evidence>
<organism evidence="2 3">
    <name type="scientific">Micromonospora coerulea</name>
    <dbReference type="NCBI Taxonomy" id="47856"/>
    <lineage>
        <taxon>Bacteria</taxon>
        <taxon>Bacillati</taxon>
        <taxon>Actinomycetota</taxon>
        <taxon>Actinomycetes</taxon>
        <taxon>Micromonosporales</taxon>
        <taxon>Micromonosporaceae</taxon>
        <taxon>Micromonospora</taxon>
    </lineage>
</organism>
<proteinExistence type="predicted"/>
<comment type="caution">
    <text evidence="2">The sequence shown here is derived from an EMBL/GenBank/DDBJ whole genome shotgun (WGS) entry which is preliminary data.</text>
</comment>
<name>A0ABP8SLS0_9ACTN</name>
<dbReference type="InterPro" id="IPR025406">
    <property type="entry name" value="DUF4132"/>
</dbReference>
<dbReference type="EMBL" id="BAABGU010000017">
    <property type="protein sequence ID" value="GAA4571769.1"/>
    <property type="molecule type" value="Genomic_DNA"/>
</dbReference>
<reference evidence="3" key="1">
    <citation type="journal article" date="2019" name="Int. J. Syst. Evol. Microbiol.">
        <title>The Global Catalogue of Microorganisms (GCM) 10K type strain sequencing project: providing services to taxonomists for standard genome sequencing and annotation.</title>
        <authorList>
            <consortium name="The Broad Institute Genomics Platform"/>
            <consortium name="The Broad Institute Genome Sequencing Center for Infectious Disease"/>
            <person name="Wu L."/>
            <person name="Ma J."/>
        </authorList>
    </citation>
    <scope>NUCLEOTIDE SEQUENCE [LARGE SCALE GENOMIC DNA]</scope>
    <source>
        <strain evidence="3">JCM 3175</strain>
    </source>
</reference>
<gene>
    <name evidence="2" type="ORF">GCM10023176_33210</name>
</gene>
<dbReference type="Proteomes" id="UP001500307">
    <property type="component" value="Unassembled WGS sequence"/>
</dbReference>
<dbReference type="Pfam" id="PF13569">
    <property type="entry name" value="DUF4132"/>
    <property type="match status" value="1"/>
</dbReference>
<keyword evidence="3" id="KW-1185">Reference proteome</keyword>